<gene>
    <name evidence="6" type="ORF">GCM10017083_39270</name>
</gene>
<evidence type="ECO:0000256" key="1">
    <source>
        <dbReference type="ARBA" id="ARBA00004761"/>
    </source>
</evidence>
<reference evidence="6" key="1">
    <citation type="journal article" date="2014" name="Int. J. Syst. Evol. Microbiol.">
        <title>Complete genome sequence of Corynebacterium casei LMG S-19264T (=DSM 44701T), isolated from a smear-ripened cheese.</title>
        <authorList>
            <consortium name="US DOE Joint Genome Institute (JGI-PGF)"/>
            <person name="Walter F."/>
            <person name="Albersmeier A."/>
            <person name="Kalinowski J."/>
            <person name="Ruckert C."/>
        </authorList>
    </citation>
    <scope>NUCLEOTIDE SEQUENCE</scope>
    <source>
        <strain evidence="6">KCTC 42651</strain>
    </source>
</reference>
<evidence type="ECO:0000256" key="3">
    <source>
        <dbReference type="ARBA" id="ARBA00011233"/>
    </source>
</evidence>
<evidence type="ECO:0000256" key="2">
    <source>
        <dbReference type="ARBA" id="ARBA00006906"/>
    </source>
</evidence>
<evidence type="ECO:0000313" key="6">
    <source>
        <dbReference type="EMBL" id="GHD57551.1"/>
    </source>
</evidence>
<proteinExistence type="inferred from homology"/>
<comment type="similarity">
    <text evidence="2">Belongs to the KHG/KDPG aldolase family.</text>
</comment>
<dbReference type="InterPro" id="IPR000887">
    <property type="entry name" value="Aldlse_KDPG_KHG"/>
</dbReference>
<protein>
    <submittedName>
        <fullName evidence="6">2-dehydro-3-deoxy-6-phosphogalactonate aldolase</fullName>
    </submittedName>
</protein>
<accession>A0A918XUQ4</accession>
<dbReference type="SUPFAM" id="SSF51569">
    <property type="entry name" value="Aldolase"/>
    <property type="match status" value="1"/>
</dbReference>
<sequence>MTAISPWMERLPLVAILRGVEPDEVVAIGAELVDVGFAVIEVPLNSPEPFDSIGRLAAAFGDRALIGAGTVLTAAAVDRVAAAGGGLIVMPHADTAVIRAAKRAGLFAVPGFATPTEAFSALDAGADALKLFPAEAAPPAVLKAMRAVLPPAVPVLPVGGIRPETMAGYWEAGAAGFGLGSALYKPGDAPATVRAKAVAFRQAIDALRGSMTA</sequence>
<reference evidence="6" key="2">
    <citation type="submission" date="2020-09" db="EMBL/GenBank/DDBJ databases">
        <authorList>
            <person name="Sun Q."/>
            <person name="Kim S."/>
        </authorList>
    </citation>
    <scope>NUCLEOTIDE SEQUENCE</scope>
    <source>
        <strain evidence="6">KCTC 42651</strain>
    </source>
</reference>
<comment type="caution">
    <text evidence="6">The sequence shown here is derived from an EMBL/GenBank/DDBJ whole genome shotgun (WGS) entry which is preliminary data.</text>
</comment>
<dbReference type="Pfam" id="PF01081">
    <property type="entry name" value="Aldolase"/>
    <property type="match status" value="1"/>
</dbReference>
<organism evidence="6 7">
    <name type="scientific">Thalassobaculum fulvum</name>
    <dbReference type="NCBI Taxonomy" id="1633335"/>
    <lineage>
        <taxon>Bacteria</taxon>
        <taxon>Pseudomonadati</taxon>
        <taxon>Pseudomonadota</taxon>
        <taxon>Alphaproteobacteria</taxon>
        <taxon>Rhodospirillales</taxon>
        <taxon>Thalassobaculaceae</taxon>
        <taxon>Thalassobaculum</taxon>
    </lineage>
</organism>
<evidence type="ECO:0000313" key="7">
    <source>
        <dbReference type="Proteomes" id="UP000630353"/>
    </source>
</evidence>
<keyword evidence="5" id="KW-0119">Carbohydrate metabolism</keyword>
<dbReference type="NCBIfam" id="NF006600">
    <property type="entry name" value="PRK09140.1"/>
    <property type="match status" value="1"/>
</dbReference>
<dbReference type="GO" id="GO:0016829">
    <property type="term" value="F:lyase activity"/>
    <property type="evidence" value="ECO:0007669"/>
    <property type="project" value="UniProtKB-KW"/>
</dbReference>
<keyword evidence="7" id="KW-1185">Reference proteome</keyword>
<dbReference type="AlphaFoldDB" id="A0A918XUQ4"/>
<keyword evidence="4" id="KW-0456">Lyase</keyword>
<dbReference type="Gene3D" id="3.20.20.70">
    <property type="entry name" value="Aldolase class I"/>
    <property type="match status" value="1"/>
</dbReference>
<dbReference type="PANTHER" id="PTHR30246:SF1">
    <property type="entry name" value="2-DEHYDRO-3-DEOXY-6-PHOSPHOGALACTONATE ALDOLASE-RELATED"/>
    <property type="match status" value="1"/>
</dbReference>
<comment type="subunit">
    <text evidence="3">Homotrimer.</text>
</comment>
<dbReference type="CDD" id="cd00452">
    <property type="entry name" value="KDPG_aldolase"/>
    <property type="match status" value="1"/>
</dbReference>
<name>A0A918XUQ4_9PROT</name>
<dbReference type="Proteomes" id="UP000630353">
    <property type="component" value="Unassembled WGS sequence"/>
</dbReference>
<dbReference type="PANTHER" id="PTHR30246">
    <property type="entry name" value="2-KETO-3-DEOXY-6-PHOSPHOGLUCONATE ALDOLASE"/>
    <property type="match status" value="1"/>
</dbReference>
<evidence type="ECO:0000256" key="5">
    <source>
        <dbReference type="ARBA" id="ARBA00023277"/>
    </source>
</evidence>
<dbReference type="InterPro" id="IPR013785">
    <property type="entry name" value="Aldolase_TIM"/>
</dbReference>
<evidence type="ECO:0000256" key="4">
    <source>
        <dbReference type="ARBA" id="ARBA00023239"/>
    </source>
</evidence>
<comment type="pathway">
    <text evidence="1">Carbohydrate acid metabolism.</text>
</comment>
<dbReference type="EMBL" id="BMZS01000009">
    <property type="protein sequence ID" value="GHD57551.1"/>
    <property type="molecule type" value="Genomic_DNA"/>
</dbReference>